<dbReference type="InterPro" id="IPR027417">
    <property type="entry name" value="P-loop_NTPase"/>
</dbReference>
<gene>
    <name evidence="2" type="ORF">NS506_03280</name>
</gene>
<accession>A0ABC8AT19</accession>
<evidence type="ECO:0000256" key="1">
    <source>
        <dbReference type="SAM" id="MobiDB-lite"/>
    </source>
</evidence>
<proteinExistence type="predicted"/>
<dbReference type="AlphaFoldDB" id="A0ABC8AT19"/>
<dbReference type="Pfam" id="PF13469">
    <property type="entry name" value="Sulfotransfer_3"/>
    <property type="match status" value="1"/>
</dbReference>
<dbReference type="PANTHER" id="PTHR36451">
    <property type="entry name" value="PAPS-DEPENDENT SULFOTRANSFERASE STF3"/>
    <property type="match status" value="1"/>
</dbReference>
<evidence type="ECO:0000313" key="3">
    <source>
        <dbReference type="Proteomes" id="UP000180166"/>
    </source>
</evidence>
<name>A0ABC8AT19_9NOCA</name>
<dbReference type="SUPFAM" id="SSF52540">
    <property type="entry name" value="P-loop containing nucleoside triphosphate hydrolases"/>
    <property type="match status" value="1"/>
</dbReference>
<feature type="region of interest" description="Disordered" evidence="1">
    <location>
        <begin position="1"/>
        <end position="29"/>
    </location>
</feature>
<dbReference type="Proteomes" id="UP000180166">
    <property type="component" value="Chromosome"/>
</dbReference>
<dbReference type="KEGG" id="nsr:NS506_03280"/>
<sequence>MPSPGRPSTSTAANTTSEQGVSPTLTGRTNVGTVEDLHHSASKVCGLTDFGSDDYLEALGVLLDSYQRDAGLTELGSKMSRFFLRGALVARALSEASWAAHPTHTETQITRPIFVTGLPRTGTTALHRLLAADPQHQALEMWLADFPQPRPPARHLG</sequence>
<protein>
    <recommendedName>
        <fullName evidence="4">Sulfotransferase</fullName>
    </recommendedName>
</protein>
<dbReference type="PANTHER" id="PTHR36451:SF1">
    <property type="entry name" value="OMEGA-HYDROXY-BETA-DIHYDROMENAQUINONE-9 SULFOTRANSFERASE STF3"/>
    <property type="match status" value="1"/>
</dbReference>
<dbReference type="EMBL" id="CP017839">
    <property type="protein sequence ID" value="APA97333.1"/>
    <property type="molecule type" value="Genomic_DNA"/>
</dbReference>
<dbReference type="Gene3D" id="3.40.50.300">
    <property type="entry name" value="P-loop containing nucleotide triphosphate hydrolases"/>
    <property type="match status" value="1"/>
</dbReference>
<reference evidence="2 3" key="1">
    <citation type="submission" date="2016-10" db="EMBL/GenBank/DDBJ databases">
        <title>Genome sequence of Nocardia seriolae strain EM150506, isolated from Anguila japonica.</title>
        <authorList>
            <person name="Han H.-J."/>
        </authorList>
    </citation>
    <scope>NUCLEOTIDE SEQUENCE [LARGE SCALE GENOMIC DNA]</scope>
    <source>
        <strain evidence="2 3">EM150506</strain>
    </source>
</reference>
<dbReference type="InterPro" id="IPR052736">
    <property type="entry name" value="Stf3_sulfotransferase"/>
</dbReference>
<organism evidence="2 3">
    <name type="scientific">Nocardia seriolae</name>
    <dbReference type="NCBI Taxonomy" id="37332"/>
    <lineage>
        <taxon>Bacteria</taxon>
        <taxon>Bacillati</taxon>
        <taxon>Actinomycetota</taxon>
        <taxon>Actinomycetes</taxon>
        <taxon>Mycobacteriales</taxon>
        <taxon>Nocardiaceae</taxon>
        <taxon>Nocardia</taxon>
    </lineage>
</organism>
<evidence type="ECO:0008006" key="4">
    <source>
        <dbReference type="Google" id="ProtNLM"/>
    </source>
</evidence>
<evidence type="ECO:0000313" key="2">
    <source>
        <dbReference type="EMBL" id="APA97333.1"/>
    </source>
</evidence>